<keyword evidence="1" id="KW-0596">Phosphopantetheine</keyword>
<evidence type="ECO:0000256" key="1">
    <source>
        <dbReference type="ARBA" id="ARBA00022450"/>
    </source>
</evidence>
<organism evidence="5 6">
    <name type="scientific">Daedalea quercina L-15889</name>
    <dbReference type="NCBI Taxonomy" id="1314783"/>
    <lineage>
        <taxon>Eukaryota</taxon>
        <taxon>Fungi</taxon>
        <taxon>Dikarya</taxon>
        <taxon>Basidiomycota</taxon>
        <taxon>Agaricomycotina</taxon>
        <taxon>Agaricomycetes</taxon>
        <taxon>Polyporales</taxon>
        <taxon>Fomitopsis</taxon>
    </lineage>
</organism>
<dbReference type="InterPro" id="IPR051414">
    <property type="entry name" value="Adenylate-forming_Reductase"/>
</dbReference>
<dbReference type="Pfam" id="PF00501">
    <property type="entry name" value="AMP-binding"/>
    <property type="match status" value="1"/>
</dbReference>
<dbReference type="OrthoDB" id="429813at2759"/>
<evidence type="ECO:0000313" key="6">
    <source>
        <dbReference type="Proteomes" id="UP000076727"/>
    </source>
</evidence>
<proteinExistence type="predicted"/>
<evidence type="ECO:0000256" key="2">
    <source>
        <dbReference type="ARBA" id="ARBA00022553"/>
    </source>
</evidence>
<dbReference type="InterPro" id="IPR013120">
    <property type="entry name" value="FAR_NAD-bd"/>
</dbReference>
<evidence type="ECO:0000259" key="3">
    <source>
        <dbReference type="Pfam" id="PF00501"/>
    </source>
</evidence>
<dbReference type="PANTHER" id="PTHR43439:SF2">
    <property type="entry name" value="ENZYME, PUTATIVE (JCVI)-RELATED"/>
    <property type="match status" value="1"/>
</dbReference>
<dbReference type="PANTHER" id="PTHR43439">
    <property type="entry name" value="PHENYLACETATE-COENZYME A LIGASE"/>
    <property type="match status" value="1"/>
</dbReference>
<dbReference type="InterPro" id="IPR000873">
    <property type="entry name" value="AMP-dep_synth/lig_dom"/>
</dbReference>
<gene>
    <name evidence="5" type="ORF">DAEQUDRAFT_754505</name>
</gene>
<dbReference type="AlphaFoldDB" id="A0A165TNL0"/>
<dbReference type="STRING" id="1314783.A0A165TNL0"/>
<feature type="domain" description="Thioester reductase (TE)" evidence="4">
    <location>
        <begin position="754"/>
        <end position="989"/>
    </location>
</feature>
<name>A0A165TNL0_9APHY</name>
<sequence length="1136" mass="125389">MMRFRWDSPQASRVSRFSGRRKPPPLNIVHSRPRNTECSDMSTSYTLLPPVPQTRDRSCTTFCVPPLDGSLTFPQLIDFHGQESANHRFFVYAEEDGTVESLTWFHVSEAVRRGALLVKERLGPKAGMAESTVVAILSPSDSIPYATTIMGIMRAGYVPFPISTRNSPAAIAYLLEKTSVQHLFVGLEQAIQTLTADTIEVLKSQHPSATVPTTSPMPVFGDLYGKEVENVAVENVPYEHPGLDKRSFLLHSSGSTAFPKPIPFTHRSLLQFVRSPLYGERDLINRLLSLHSVPMSHAMGIIVTFMAAASGQVLAVPAPKTPPTIPTADLVIRSSMATNVDLILTVPSMVESWSQNPECVTWLGARDGVVYAGGPLNKERGDYLVSQGTSIFNLYASTECGPMNVFLPSETGDDWEYFRFASYVNVKLEPYGNDEYEAIFVANEFLRPNKLNTKIDEVDAYSTSDLVAPHPTKKGLYKIVGRTDDQIMHSTGEKTNPGPLETMMNQDQHVQACVMFGRGQFQAGILVEPKPEYSFDSSDEAKVAEFRNKIWPTILKMNAFAPQHSRLFKEMILVANPSKPFSWTAKRTVRRGAVTKDYENEINALYDSVEASSQSSVTPPASWDIASASDFVRRVAAQVMNRTVPDDDDLFQHGCDSLQATYIRNTLLRAVRHTRKIDTRHVPESFVYENPTVTQLSSFMSSVALGIDRPESAGTSTAARVDAMHAMVAKYTAGFPTHSADPRITHSRSDVILVTGTTGSLGSHLLSQLAVNEEVEHVYALNRPSMDHLPLRERQRSALVDRGLDASVLDSDKVVLLEGDLTKTHFGVGEAVYEQLRRSVTHIIHNAWRVDFVIALSSFDLQVQGLRSLIDFALSSPLPEPPRLIFESSMAALQGTPPQEFILETCSKPEYALGMGYAESKWVSEQILFAAAEKTALSPLVARLGQICGGPDGVWNAHEWFPSIVQSAPALGCFPDDARPVDWIPLDLATATLIDFRKASSPTHLVHLVHPCAVSWHTLAVAISAEFGVLLVPYATWLSKLEQYAAQSLSGQHEEGAGEARMVQSLRALQLLPMFRGVAENAGKGRRALGLPYMDVSRAKDASPTLADPELRQLSAEDVHRWLAYWRKVGLLCVRE</sequence>
<protein>
    <submittedName>
        <fullName evidence="5">Acetyl-CoA synthetase-like protein</fullName>
    </submittedName>
</protein>
<dbReference type="InterPro" id="IPR036291">
    <property type="entry name" value="NAD(P)-bd_dom_sf"/>
</dbReference>
<dbReference type="SUPFAM" id="SSF51735">
    <property type="entry name" value="NAD(P)-binding Rossmann-fold domains"/>
    <property type="match status" value="1"/>
</dbReference>
<dbReference type="Gene3D" id="1.10.1200.10">
    <property type="entry name" value="ACP-like"/>
    <property type="match status" value="1"/>
</dbReference>
<keyword evidence="2" id="KW-0597">Phosphoprotein</keyword>
<dbReference type="Pfam" id="PF23562">
    <property type="entry name" value="AMP-binding_C_3"/>
    <property type="match status" value="1"/>
</dbReference>
<accession>A0A165TNL0</accession>
<dbReference type="Proteomes" id="UP000076727">
    <property type="component" value="Unassembled WGS sequence"/>
</dbReference>
<evidence type="ECO:0000313" key="5">
    <source>
        <dbReference type="EMBL" id="KZT73709.1"/>
    </source>
</evidence>
<reference evidence="5 6" key="1">
    <citation type="journal article" date="2016" name="Mol. Biol. Evol.">
        <title>Comparative Genomics of Early-Diverging Mushroom-Forming Fungi Provides Insights into the Origins of Lignocellulose Decay Capabilities.</title>
        <authorList>
            <person name="Nagy L.G."/>
            <person name="Riley R."/>
            <person name="Tritt A."/>
            <person name="Adam C."/>
            <person name="Daum C."/>
            <person name="Floudas D."/>
            <person name="Sun H."/>
            <person name="Yadav J.S."/>
            <person name="Pangilinan J."/>
            <person name="Larsson K.H."/>
            <person name="Matsuura K."/>
            <person name="Barry K."/>
            <person name="Labutti K."/>
            <person name="Kuo R."/>
            <person name="Ohm R.A."/>
            <person name="Bhattacharya S.S."/>
            <person name="Shirouzu T."/>
            <person name="Yoshinaga Y."/>
            <person name="Martin F.M."/>
            <person name="Grigoriev I.V."/>
            <person name="Hibbett D.S."/>
        </authorList>
    </citation>
    <scope>NUCLEOTIDE SEQUENCE [LARGE SCALE GENOMIC DNA]</scope>
    <source>
        <strain evidence="5 6">L-15889</strain>
    </source>
</reference>
<dbReference type="SUPFAM" id="SSF56801">
    <property type="entry name" value="Acetyl-CoA synthetase-like"/>
    <property type="match status" value="1"/>
</dbReference>
<keyword evidence="6" id="KW-1185">Reference proteome</keyword>
<dbReference type="Pfam" id="PF07993">
    <property type="entry name" value="NAD_binding_4"/>
    <property type="match status" value="1"/>
</dbReference>
<dbReference type="InterPro" id="IPR042099">
    <property type="entry name" value="ANL_N_sf"/>
</dbReference>
<dbReference type="Gene3D" id="3.40.50.12780">
    <property type="entry name" value="N-terminal domain of ligase-like"/>
    <property type="match status" value="1"/>
</dbReference>
<feature type="domain" description="AMP-dependent synthetase/ligase" evidence="3">
    <location>
        <begin position="84"/>
        <end position="413"/>
    </location>
</feature>
<dbReference type="EMBL" id="KV429036">
    <property type="protein sequence ID" value="KZT73709.1"/>
    <property type="molecule type" value="Genomic_DNA"/>
</dbReference>
<evidence type="ECO:0000259" key="4">
    <source>
        <dbReference type="Pfam" id="PF07993"/>
    </source>
</evidence>
<dbReference type="InterPro" id="IPR036736">
    <property type="entry name" value="ACP-like_sf"/>
</dbReference>
<dbReference type="Gene3D" id="3.40.50.720">
    <property type="entry name" value="NAD(P)-binding Rossmann-like Domain"/>
    <property type="match status" value="1"/>
</dbReference>